<name>A0ABY7ZHM6_9ACTN</name>
<evidence type="ECO:0000313" key="3">
    <source>
        <dbReference type="Proteomes" id="UP001219605"/>
    </source>
</evidence>
<protein>
    <submittedName>
        <fullName evidence="2">FAD-dependent oxidoreductase</fullName>
    </submittedName>
</protein>
<evidence type="ECO:0000259" key="1">
    <source>
        <dbReference type="Pfam" id="PF01266"/>
    </source>
</evidence>
<reference evidence="2 3" key="1">
    <citation type="submission" date="2023-02" db="EMBL/GenBank/DDBJ databases">
        <authorList>
            <person name="Mo P."/>
        </authorList>
    </citation>
    <scope>NUCLEOTIDE SEQUENCE [LARGE SCALE GENOMIC DNA]</scope>
    <source>
        <strain evidence="2 3">HUAS 3</strain>
    </source>
</reference>
<organism evidence="2 3">
    <name type="scientific">Micromonospora cathayae</name>
    <dbReference type="NCBI Taxonomy" id="3028804"/>
    <lineage>
        <taxon>Bacteria</taxon>
        <taxon>Bacillati</taxon>
        <taxon>Actinomycetota</taxon>
        <taxon>Actinomycetes</taxon>
        <taxon>Micromonosporales</taxon>
        <taxon>Micromonosporaceae</taxon>
        <taxon>Micromonospora</taxon>
    </lineage>
</organism>
<evidence type="ECO:0000313" key="2">
    <source>
        <dbReference type="EMBL" id="WDZ82435.1"/>
    </source>
</evidence>
<dbReference type="InterPro" id="IPR036188">
    <property type="entry name" value="FAD/NAD-bd_sf"/>
</dbReference>
<dbReference type="InterPro" id="IPR006076">
    <property type="entry name" value="FAD-dep_OxRdtase"/>
</dbReference>
<dbReference type="EMBL" id="CP118615">
    <property type="protein sequence ID" value="WDZ82435.1"/>
    <property type="molecule type" value="Genomic_DNA"/>
</dbReference>
<proteinExistence type="predicted"/>
<dbReference type="Gene3D" id="3.30.9.10">
    <property type="entry name" value="D-Amino Acid Oxidase, subunit A, domain 2"/>
    <property type="match status" value="1"/>
</dbReference>
<gene>
    <name evidence="2" type="ORF">PVK37_18300</name>
</gene>
<accession>A0ABY7ZHM6</accession>
<sequence>MGTERVSVDTLVLGAGIFGLWAAWRQLAQGRSVAVVDIERRPLVRASLINQARAHNGYHYPRSVYTALRSASYYTRFLRDFPTAVNRRFRSVYAIAAEGSFVDAHHFEKFCSTVGVPATRIDPAEFFLNGSVEAAYETDEFSFDAPALRTALLARVDAYPGRLRWFLGDTVVEAGRDGDVWRTTLRSGTQVAAGAVVNATYAGTNALLATFDLPPVPLKYELCEMVLVDAPAHRDVAVTVLDGSFFSLMPFGHTPWHSLSSVAYTPRLTSTDTLPTFPCQERIPDCGPAVLANCGTCSARPASSYPYMRTLTQRFLPTAGQLRRVESLFAVKAVLRTAEVDDSRPTLIRTDSERPSFVTLLSGKVNTIYDLDEVLWHSRPS</sequence>
<dbReference type="Proteomes" id="UP001219605">
    <property type="component" value="Chromosome"/>
</dbReference>
<dbReference type="Gene3D" id="3.50.50.60">
    <property type="entry name" value="FAD/NAD(P)-binding domain"/>
    <property type="match status" value="1"/>
</dbReference>
<feature type="domain" description="FAD dependent oxidoreductase" evidence="1">
    <location>
        <begin position="9"/>
        <end position="229"/>
    </location>
</feature>
<dbReference type="Pfam" id="PF01266">
    <property type="entry name" value="DAO"/>
    <property type="match status" value="1"/>
</dbReference>
<dbReference type="SUPFAM" id="SSF51905">
    <property type="entry name" value="FAD/NAD(P)-binding domain"/>
    <property type="match status" value="1"/>
</dbReference>
<dbReference type="RefSeq" id="WP_275028673.1">
    <property type="nucleotide sequence ID" value="NZ_CP118615.1"/>
</dbReference>
<keyword evidence="3" id="KW-1185">Reference proteome</keyword>